<dbReference type="InParanoid" id="A0A151GMW2"/>
<evidence type="ECO:0000313" key="2">
    <source>
        <dbReference type="EMBL" id="KYK58436.1"/>
    </source>
</evidence>
<dbReference type="GeneID" id="63718094"/>
<gene>
    <name evidence="2" type="ORF">DCS_05451</name>
</gene>
<dbReference type="EMBL" id="LAYC01000002">
    <property type="protein sequence ID" value="KYK58436.1"/>
    <property type="molecule type" value="Genomic_DNA"/>
</dbReference>
<comment type="caution">
    <text evidence="2">The sequence shown here is derived from an EMBL/GenBank/DDBJ whole genome shotgun (WGS) entry which is preliminary data.</text>
</comment>
<dbReference type="AlphaFoldDB" id="A0A151GMW2"/>
<proteinExistence type="predicted"/>
<feature type="region of interest" description="Disordered" evidence="1">
    <location>
        <begin position="1"/>
        <end position="170"/>
    </location>
</feature>
<evidence type="ECO:0000313" key="3">
    <source>
        <dbReference type="Proteomes" id="UP000076580"/>
    </source>
</evidence>
<feature type="compositionally biased region" description="Polar residues" evidence="1">
    <location>
        <begin position="22"/>
        <end position="32"/>
    </location>
</feature>
<reference evidence="2 3" key="1">
    <citation type="journal article" date="2016" name="Sci. Rep.">
        <title>Insights into Adaptations to a Near-Obligate Nematode Endoparasitic Lifestyle from the Finished Genome of Drechmeria coniospora.</title>
        <authorList>
            <person name="Zhang L."/>
            <person name="Zhou Z."/>
            <person name="Guo Q."/>
            <person name="Fokkens L."/>
            <person name="Miskei M."/>
            <person name="Pocsi I."/>
            <person name="Zhang W."/>
            <person name="Chen M."/>
            <person name="Wang L."/>
            <person name="Sun Y."/>
            <person name="Donzelli B.G."/>
            <person name="Gibson D.M."/>
            <person name="Nelson D.R."/>
            <person name="Luo J.G."/>
            <person name="Rep M."/>
            <person name="Liu H."/>
            <person name="Yang S."/>
            <person name="Wang J."/>
            <person name="Krasnoff S.B."/>
            <person name="Xu Y."/>
            <person name="Molnar I."/>
            <person name="Lin M."/>
        </authorList>
    </citation>
    <scope>NUCLEOTIDE SEQUENCE [LARGE SCALE GENOMIC DNA]</scope>
    <source>
        <strain evidence="2 3">ARSEF 6962</strain>
    </source>
</reference>
<dbReference type="RefSeq" id="XP_040657788.1">
    <property type="nucleotide sequence ID" value="XM_040802755.1"/>
</dbReference>
<feature type="compositionally biased region" description="Low complexity" evidence="1">
    <location>
        <begin position="117"/>
        <end position="131"/>
    </location>
</feature>
<dbReference type="Proteomes" id="UP000076580">
    <property type="component" value="Chromosome 02"/>
</dbReference>
<organism evidence="2 3">
    <name type="scientific">Drechmeria coniospora</name>
    <name type="common">Nematophagous fungus</name>
    <name type="synonym">Meria coniospora</name>
    <dbReference type="NCBI Taxonomy" id="98403"/>
    <lineage>
        <taxon>Eukaryota</taxon>
        <taxon>Fungi</taxon>
        <taxon>Dikarya</taxon>
        <taxon>Ascomycota</taxon>
        <taxon>Pezizomycotina</taxon>
        <taxon>Sordariomycetes</taxon>
        <taxon>Hypocreomycetidae</taxon>
        <taxon>Hypocreales</taxon>
        <taxon>Ophiocordycipitaceae</taxon>
        <taxon>Drechmeria</taxon>
    </lineage>
</organism>
<accession>A0A151GMW2</accession>
<keyword evidence="3" id="KW-1185">Reference proteome</keyword>
<sequence>MAHASTPPSRKGEVDENGGRSGQRNRTTSPDGQSPIRPPACCPKETTSCPSSTRAPYTSPVAVPHRRPPIAVPPSPFPHRRPHPIPIPFTLPIPLGISSAESKGPPPIGRHRGDCHASTSAAATAEQTAAPTAPPIRRPERPNPGGSRRPPRRIRTTSQDDRRSQDGPCNLAYEHDRCRMW</sequence>
<evidence type="ECO:0000256" key="1">
    <source>
        <dbReference type="SAM" id="MobiDB-lite"/>
    </source>
</evidence>
<feature type="compositionally biased region" description="Polar residues" evidence="1">
    <location>
        <begin position="45"/>
        <end position="56"/>
    </location>
</feature>
<protein>
    <submittedName>
        <fullName evidence="2">Uncharacterized protein</fullName>
    </submittedName>
</protein>
<name>A0A151GMW2_DRECN</name>